<evidence type="ECO:0000256" key="6">
    <source>
        <dbReference type="ARBA" id="ARBA00022786"/>
    </source>
</evidence>
<dbReference type="InterPro" id="IPR057314">
    <property type="entry name" value="PUB2-4-like_N"/>
</dbReference>
<dbReference type="Gene3D" id="1.25.10.10">
    <property type="entry name" value="Leucine-rich Repeat Variant"/>
    <property type="match status" value="1"/>
</dbReference>
<dbReference type="Gene3D" id="3.30.40.10">
    <property type="entry name" value="Zinc/RING finger domain, C3HC4 (zinc finger)"/>
    <property type="match status" value="1"/>
</dbReference>
<dbReference type="EC" id="2.3.2.27" evidence="3"/>
<dbReference type="GO" id="GO:0061630">
    <property type="term" value="F:ubiquitin protein ligase activity"/>
    <property type="evidence" value="ECO:0007669"/>
    <property type="project" value="UniProtKB-EC"/>
</dbReference>
<evidence type="ECO:0000256" key="2">
    <source>
        <dbReference type="ARBA" id="ARBA00004906"/>
    </source>
</evidence>
<dbReference type="SMART" id="SM00504">
    <property type="entry name" value="Ubox"/>
    <property type="match status" value="1"/>
</dbReference>
<evidence type="ECO:0000256" key="8">
    <source>
        <dbReference type="SAM" id="MobiDB-lite"/>
    </source>
</evidence>
<keyword evidence="11" id="KW-1185">Reference proteome</keyword>
<organism evidence="10 11">
    <name type="scientific">Carnegiea gigantea</name>
    <dbReference type="NCBI Taxonomy" id="171969"/>
    <lineage>
        <taxon>Eukaryota</taxon>
        <taxon>Viridiplantae</taxon>
        <taxon>Streptophyta</taxon>
        <taxon>Embryophyta</taxon>
        <taxon>Tracheophyta</taxon>
        <taxon>Spermatophyta</taxon>
        <taxon>Magnoliopsida</taxon>
        <taxon>eudicotyledons</taxon>
        <taxon>Gunneridae</taxon>
        <taxon>Pentapetalae</taxon>
        <taxon>Caryophyllales</taxon>
        <taxon>Cactineae</taxon>
        <taxon>Cactaceae</taxon>
        <taxon>Cactoideae</taxon>
        <taxon>Echinocereeae</taxon>
        <taxon>Carnegiea</taxon>
    </lineage>
</organism>
<keyword evidence="6" id="KW-0833">Ubl conjugation pathway</keyword>
<dbReference type="SMART" id="SM00185">
    <property type="entry name" value="ARM"/>
    <property type="match status" value="3"/>
</dbReference>
<comment type="pathway">
    <text evidence="2">Protein modification; protein ubiquitination.</text>
</comment>
<feature type="compositionally biased region" description="Low complexity" evidence="8">
    <location>
        <begin position="448"/>
        <end position="457"/>
    </location>
</feature>
<dbReference type="InterPro" id="IPR011989">
    <property type="entry name" value="ARM-like"/>
</dbReference>
<dbReference type="OrthoDB" id="7537227at2759"/>
<dbReference type="PROSITE" id="PS50176">
    <property type="entry name" value="ARM_REPEAT"/>
    <property type="match status" value="1"/>
</dbReference>
<dbReference type="AlphaFoldDB" id="A0A9Q1K829"/>
<feature type="compositionally biased region" description="Polar residues" evidence="8">
    <location>
        <begin position="487"/>
        <end position="513"/>
    </location>
</feature>
<evidence type="ECO:0000259" key="9">
    <source>
        <dbReference type="PROSITE" id="PS51698"/>
    </source>
</evidence>
<evidence type="ECO:0000313" key="10">
    <source>
        <dbReference type="EMBL" id="KAJ8438159.1"/>
    </source>
</evidence>
<dbReference type="EMBL" id="JAKOGI010000267">
    <property type="protein sequence ID" value="KAJ8438159.1"/>
    <property type="molecule type" value="Genomic_DNA"/>
</dbReference>
<dbReference type="InterPro" id="IPR013083">
    <property type="entry name" value="Znf_RING/FYVE/PHD"/>
</dbReference>
<feature type="repeat" description="ARM" evidence="7">
    <location>
        <begin position="581"/>
        <end position="623"/>
    </location>
</feature>
<name>A0A9Q1K829_9CARY</name>
<dbReference type="SUPFAM" id="SSF48371">
    <property type="entry name" value="ARM repeat"/>
    <property type="match status" value="1"/>
</dbReference>
<comment type="caution">
    <text evidence="10">The sequence shown here is derived from an EMBL/GenBank/DDBJ whole genome shotgun (WGS) entry which is preliminary data.</text>
</comment>
<protein>
    <recommendedName>
        <fullName evidence="3">RING-type E3 ubiquitin transferase</fullName>
        <ecNumber evidence="3">2.3.2.27</ecNumber>
    </recommendedName>
</protein>
<feature type="region of interest" description="Disordered" evidence="8">
    <location>
        <begin position="427"/>
        <end position="513"/>
    </location>
</feature>
<dbReference type="PANTHER" id="PTHR23315">
    <property type="entry name" value="U BOX DOMAIN-CONTAINING"/>
    <property type="match status" value="1"/>
</dbReference>
<evidence type="ECO:0000256" key="1">
    <source>
        <dbReference type="ARBA" id="ARBA00000900"/>
    </source>
</evidence>
<keyword evidence="5" id="KW-0677">Repeat</keyword>
<gene>
    <name evidence="10" type="ORF">Cgig2_033038</name>
</gene>
<dbReference type="InterPro" id="IPR045210">
    <property type="entry name" value="RING-Ubox_PUB"/>
</dbReference>
<dbReference type="SUPFAM" id="SSF57850">
    <property type="entry name" value="RING/U-box"/>
    <property type="match status" value="1"/>
</dbReference>
<dbReference type="InterPro" id="IPR016024">
    <property type="entry name" value="ARM-type_fold"/>
</dbReference>
<dbReference type="PANTHER" id="PTHR23315:SF278">
    <property type="entry name" value="U-BOX DOMAIN-CONTAINING PROTEIN 3"/>
    <property type="match status" value="1"/>
</dbReference>
<accession>A0A9Q1K829</accession>
<dbReference type="Pfam" id="PF00514">
    <property type="entry name" value="Arm"/>
    <property type="match status" value="2"/>
</dbReference>
<evidence type="ECO:0000256" key="5">
    <source>
        <dbReference type="ARBA" id="ARBA00022737"/>
    </source>
</evidence>
<comment type="catalytic activity">
    <reaction evidence="1">
        <text>S-ubiquitinyl-[E2 ubiquitin-conjugating enzyme]-L-cysteine + [acceptor protein]-L-lysine = [E2 ubiquitin-conjugating enzyme]-L-cysteine + N(6)-ubiquitinyl-[acceptor protein]-L-lysine.</text>
        <dbReference type="EC" id="2.3.2.27"/>
    </reaction>
</comment>
<feature type="compositionally biased region" description="Basic and acidic residues" evidence="8">
    <location>
        <begin position="433"/>
        <end position="442"/>
    </location>
</feature>
<reference evidence="10" key="1">
    <citation type="submission" date="2022-04" db="EMBL/GenBank/DDBJ databases">
        <title>Carnegiea gigantea Genome sequencing and assembly v2.</title>
        <authorList>
            <person name="Copetti D."/>
            <person name="Sanderson M.J."/>
            <person name="Burquez A."/>
            <person name="Wojciechowski M.F."/>
        </authorList>
    </citation>
    <scope>NUCLEOTIDE SEQUENCE</scope>
    <source>
        <strain evidence="10">SGP5-SGP5p</strain>
        <tissue evidence="10">Aerial part</tissue>
    </source>
</reference>
<keyword evidence="4" id="KW-0808">Transferase</keyword>
<dbReference type="InterPro" id="IPR003613">
    <property type="entry name" value="Ubox_domain"/>
</dbReference>
<dbReference type="Proteomes" id="UP001153076">
    <property type="component" value="Unassembled WGS sequence"/>
</dbReference>
<dbReference type="GO" id="GO:0016567">
    <property type="term" value="P:protein ubiquitination"/>
    <property type="evidence" value="ECO:0007669"/>
    <property type="project" value="InterPro"/>
</dbReference>
<dbReference type="Pfam" id="PF04564">
    <property type="entry name" value="U-box"/>
    <property type="match status" value="1"/>
</dbReference>
<evidence type="ECO:0000256" key="4">
    <source>
        <dbReference type="ARBA" id="ARBA00022679"/>
    </source>
</evidence>
<feature type="domain" description="U-box" evidence="9">
    <location>
        <begin position="311"/>
        <end position="385"/>
    </location>
</feature>
<sequence>MSIDSLALCGHLLGSEVLLSLLLIATPSDRLFLYAISILLSSDQIATTSMRFLINGISRFILLMSCRTSKSMPSQKEFESMATILKQLKPIQDEISDGKIPSDENLEMVCECLDISVTAARELVERWSSELSRILTVLQSEQLPTKVRTPSLEICCTLCRLLRTSPSSSSLVGVQLSFSKFTTAFKPNSKLIFGALQMVSYFCQTFQHCVQELQSWQSARISRHVEQAMKRKNDKLTSCGEHIQEIVNSLDLVWNQELLKERIAVEKESMKLHANKCKEGIDHINLAIDLLALIREYILKNGCWGTMNGATIPSHFRCPLSLDFMSDPVIVASGQTFERCSIQKWLEHGLIICRKTCQYLSHTNVIPNYTVKALIANWLEENNLKLPMNSGSTDIRPKASVSDDLSSQDVIPTDSFHCSIHSGDSMSRVLNKSNDRAPEHSCTHSRTRSVSSAVSSSDYVPSTATEMSRISDGQKKLGIDSGEVVSESGTPLASNSLLGRGSQSAKRSAQISEIGSDNCARVRSLPLSDSGHLETIALADADKLAEDIKAPSQLVQTSAAEEIRLLEKHNVENCVTIGKHGAIGPLILLLHSDDKTLQEHAATAFLNLSLNEENKRRIAEAGVIEPLIHVLETGTNAAKENSAAALFSLSVLEQYKVKIGRSGAVKALVDLLAHGTVRGKQDAATALLNLSICS</sequence>
<dbReference type="InterPro" id="IPR000225">
    <property type="entry name" value="Armadillo"/>
</dbReference>
<feature type="compositionally biased region" description="Polar residues" evidence="8">
    <location>
        <begin position="458"/>
        <end position="468"/>
    </location>
</feature>
<dbReference type="CDD" id="cd16664">
    <property type="entry name" value="RING-Ubox_PUB"/>
    <property type="match status" value="1"/>
</dbReference>
<evidence type="ECO:0000256" key="7">
    <source>
        <dbReference type="PROSITE-ProRule" id="PRU00259"/>
    </source>
</evidence>
<proteinExistence type="predicted"/>
<dbReference type="Pfam" id="PF25240">
    <property type="entry name" value="PUB2_N"/>
    <property type="match status" value="1"/>
</dbReference>
<evidence type="ECO:0000256" key="3">
    <source>
        <dbReference type="ARBA" id="ARBA00012483"/>
    </source>
</evidence>
<dbReference type="PROSITE" id="PS51698">
    <property type="entry name" value="U_BOX"/>
    <property type="match status" value="1"/>
</dbReference>
<evidence type="ECO:0000313" key="11">
    <source>
        <dbReference type="Proteomes" id="UP001153076"/>
    </source>
</evidence>